<dbReference type="Gene3D" id="1.10.3290.10">
    <property type="entry name" value="Fido-like domain"/>
    <property type="match status" value="1"/>
</dbReference>
<organism evidence="3 4">
    <name type="scientific">Saccharothrix algeriensis</name>
    <dbReference type="NCBI Taxonomy" id="173560"/>
    <lineage>
        <taxon>Bacteria</taxon>
        <taxon>Bacillati</taxon>
        <taxon>Actinomycetota</taxon>
        <taxon>Actinomycetes</taxon>
        <taxon>Pseudonocardiales</taxon>
        <taxon>Pseudonocardiaceae</taxon>
        <taxon>Saccharothrix</taxon>
    </lineage>
</organism>
<evidence type="ECO:0000256" key="1">
    <source>
        <dbReference type="SAM" id="MobiDB-lite"/>
    </source>
</evidence>
<sequence>MSASSGVAGEHGPPGDVPSYVPVLPPGEPHLPPRVQGALCLAENAAGELNQALRRVPDPEAFVASLRLREALRSARLTDLTAMPTEVWVVALRLPTLDDAGDAGDPAADGGPPALRHPVGRFVHGSALLDREVARGAHNGVELLGAVSAVLTGRPASPAARGLRQAEGFLTAGDRRTPYVRTAPPGEPLARAVRAWDRWVAQPYEGPRLAKIATAHLLLELLQPYPWANGHLARQFTRGEVVRRGVVDRPVLSLSPWLDDHADEYRSRIRAVVAGGPPWEWVEFFALAVREQALRNVALIDRLADVRAELVDRAWASRPARRVLAALPTSPVTDVPTLAAQHGLPPRGAAAILRRLEAEGVLRKPPGHPVKVFVCDAALDALVFDDLPPPTDRQVLEPAPGAGADENHTREEQK</sequence>
<dbReference type="EMBL" id="CP072788">
    <property type="protein sequence ID" value="QTR04469.1"/>
    <property type="molecule type" value="Genomic_DNA"/>
</dbReference>
<feature type="region of interest" description="Disordered" evidence="1">
    <location>
        <begin position="1"/>
        <end position="27"/>
    </location>
</feature>
<feature type="domain" description="Fido" evidence="2">
    <location>
        <begin position="139"/>
        <end position="287"/>
    </location>
</feature>
<evidence type="ECO:0000313" key="4">
    <source>
        <dbReference type="Proteomes" id="UP000671828"/>
    </source>
</evidence>
<evidence type="ECO:0000313" key="3">
    <source>
        <dbReference type="EMBL" id="QTR04469.1"/>
    </source>
</evidence>
<name>A0A8T8I1D2_9PSEU</name>
<dbReference type="SUPFAM" id="SSF140931">
    <property type="entry name" value="Fic-like"/>
    <property type="match status" value="1"/>
</dbReference>
<proteinExistence type="predicted"/>
<feature type="region of interest" description="Disordered" evidence="1">
    <location>
        <begin position="390"/>
        <end position="414"/>
    </location>
</feature>
<protein>
    <recommendedName>
        <fullName evidence="2">Fido domain-containing protein</fullName>
    </recommendedName>
</protein>
<evidence type="ECO:0000259" key="2">
    <source>
        <dbReference type="PROSITE" id="PS51459"/>
    </source>
</evidence>
<dbReference type="Proteomes" id="UP000671828">
    <property type="component" value="Chromosome"/>
</dbReference>
<dbReference type="InterPro" id="IPR003812">
    <property type="entry name" value="Fido"/>
</dbReference>
<dbReference type="PROSITE" id="PS51459">
    <property type="entry name" value="FIDO"/>
    <property type="match status" value="1"/>
</dbReference>
<dbReference type="InterPro" id="IPR036597">
    <property type="entry name" value="Fido-like_dom_sf"/>
</dbReference>
<gene>
    <name evidence="3" type="ORF">J7S33_06185</name>
</gene>
<accession>A0A8T8I1D2</accession>
<reference evidence="3" key="1">
    <citation type="submission" date="2021-04" db="EMBL/GenBank/DDBJ databases">
        <title>Saccharothrix algeriensis WGS.</title>
        <authorList>
            <person name="Stuskova K."/>
            <person name="Hakalova E."/>
            <person name="Tebbal A.B."/>
            <person name="Eichmeier A."/>
        </authorList>
    </citation>
    <scope>NUCLEOTIDE SEQUENCE</scope>
    <source>
        <strain evidence="3">NRRL B-24137</strain>
    </source>
</reference>
<dbReference type="AlphaFoldDB" id="A0A8T8I1D2"/>
<feature type="compositionally biased region" description="Basic and acidic residues" evidence="1">
    <location>
        <begin position="405"/>
        <end position="414"/>
    </location>
</feature>